<evidence type="ECO:0000313" key="15">
    <source>
        <dbReference type="EMBL" id="DAZ97486.1"/>
    </source>
</evidence>
<dbReference type="InterPro" id="IPR017853">
    <property type="entry name" value="GH"/>
</dbReference>
<evidence type="ECO:0000256" key="3">
    <source>
        <dbReference type="ARBA" id="ARBA00012780"/>
    </source>
</evidence>
<evidence type="ECO:0000256" key="13">
    <source>
        <dbReference type="ARBA" id="ARBA00043078"/>
    </source>
</evidence>
<name>A0AAV2YT80_9STRA</name>
<protein>
    <recommendedName>
        <fullName evidence="3">glucan endo-1,3-beta-D-glucosidase</fullName>
        <ecNumber evidence="3">3.2.1.39</ecNumber>
    </recommendedName>
    <alternativeName>
        <fullName evidence="13">Endo-1,3-beta-glucanase btgC</fullName>
    </alternativeName>
    <alternativeName>
        <fullName evidence="12">Laminarinase btgC</fullName>
    </alternativeName>
</protein>
<evidence type="ECO:0000256" key="8">
    <source>
        <dbReference type="ARBA" id="ARBA00023277"/>
    </source>
</evidence>
<keyword evidence="10" id="KW-0624">Polysaccharide degradation</keyword>
<dbReference type="GO" id="GO:0071555">
    <property type="term" value="P:cell wall organization"/>
    <property type="evidence" value="ECO:0007669"/>
    <property type="project" value="UniProtKB-KW"/>
</dbReference>
<keyword evidence="6" id="KW-0472">Membrane</keyword>
<organism evidence="15 16">
    <name type="scientific">Lagenidium giganteum</name>
    <dbReference type="NCBI Taxonomy" id="4803"/>
    <lineage>
        <taxon>Eukaryota</taxon>
        <taxon>Sar</taxon>
        <taxon>Stramenopiles</taxon>
        <taxon>Oomycota</taxon>
        <taxon>Peronosporomycetes</taxon>
        <taxon>Pythiales</taxon>
        <taxon>Pythiaceae</taxon>
    </lineage>
</organism>
<dbReference type="Gene3D" id="3.20.20.80">
    <property type="entry name" value="Glycosidases"/>
    <property type="match status" value="1"/>
</dbReference>
<evidence type="ECO:0000313" key="16">
    <source>
        <dbReference type="Proteomes" id="UP001146120"/>
    </source>
</evidence>
<evidence type="ECO:0000256" key="4">
    <source>
        <dbReference type="ARBA" id="ARBA00022475"/>
    </source>
</evidence>
<evidence type="ECO:0000256" key="2">
    <source>
        <dbReference type="ARBA" id="ARBA00004236"/>
    </source>
</evidence>
<keyword evidence="9" id="KW-0961">Cell wall biogenesis/degradation</keyword>
<dbReference type="PANTHER" id="PTHR16631:SF17">
    <property type="entry name" value="GLUCAN ENDO-1,3-BETA-GLUCOSIDASE BTGC"/>
    <property type="match status" value="1"/>
</dbReference>
<evidence type="ECO:0000256" key="1">
    <source>
        <dbReference type="ARBA" id="ARBA00000382"/>
    </source>
</evidence>
<evidence type="ECO:0000256" key="14">
    <source>
        <dbReference type="SAM" id="MobiDB-lite"/>
    </source>
</evidence>
<dbReference type="SUPFAM" id="SSF51445">
    <property type="entry name" value="(Trans)glycosidases"/>
    <property type="match status" value="1"/>
</dbReference>
<dbReference type="GO" id="GO:0000272">
    <property type="term" value="P:polysaccharide catabolic process"/>
    <property type="evidence" value="ECO:0007669"/>
    <property type="project" value="UniProtKB-KW"/>
</dbReference>
<evidence type="ECO:0000256" key="12">
    <source>
        <dbReference type="ARBA" id="ARBA00042373"/>
    </source>
</evidence>
<dbReference type="PANTHER" id="PTHR16631">
    <property type="entry name" value="GLUCAN 1,3-BETA-GLUCOSIDASE"/>
    <property type="match status" value="1"/>
</dbReference>
<dbReference type="EMBL" id="DAKRPA010000134">
    <property type="protein sequence ID" value="DAZ97486.1"/>
    <property type="molecule type" value="Genomic_DNA"/>
</dbReference>
<gene>
    <name evidence="15" type="ORF">N0F65_009969</name>
</gene>
<comment type="subcellular location">
    <subcellularLocation>
        <location evidence="2">Cell membrane</location>
    </subcellularLocation>
</comment>
<comment type="caution">
    <text evidence="15">The sequence shown here is derived from an EMBL/GenBank/DDBJ whole genome shotgun (WGS) entry which is preliminary data.</text>
</comment>
<evidence type="ECO:0000256" key="11">
    <source>
        <dbReference type="ARBA" id="ARBA00037649"/>
    </source>
</evidence>
<feature type="compositionally biased region" description="Pro residues" evidence="14">
    <location>
        <begin position="345"/>
        <end position="376"/>
    </location>
</feature>
<dbReference type="GO" id="GO:0005886">
    <property type="term" value="C:plasma membrane"/>
    <property type="evidence" value="ECO:0007669"/>
    <property type="project" value="UniProtKB-SubCell"/>
</dbReference>
<accession>A0AAV2YT80</accession>
<proteinExistence type="predicted"/>
<keyword evidence="5" id="KW-0378">Hydrolase</keyword>
<evidence type="ECO:0000256" key="6">
    <source>
        <dbReference type="ARBA" id="ARBA00023136"/>
    </source>
</evidence>
<keyword evidence="4" id="KW-1003">Cell membrane</keyword>
<dbReference type="AlphaFoldDB" id="A0AAV2YT80"/>
<keyword evidence="8" id="KW-0119">Carbohydrate metabolism</keyword>
<keyword evidence="7" id="KW-0325">Glycoprotein</keyword>
<reference evidence="15" key="1">
    <citation type="submission" date="2022-11" db="EMBL/GenBank/DDBJ databases">
        <authorList>
            <person name="Morgan W.R."/>
            <person name="Tartar A."/>
        </authorList>
    </citation>
    <scope>NUCLEOTIDE SEQUENCE</scope>
    <source>
        <strain evidence="15">ARSEF 373</strain>
    </source>
</reference>
<dbReference type="GO" id="GO:0042973">
    <property type="term" value="F:glucan endo-1,3-beta-D-glucosidase activity"/>
    <property type="evidence" value="ECO:0007669"/>
    <property type="project" value="UniProtKB-EC"/>
</dbReference>
<evidence type="ECO:0000256" key="5">
    <source>
        <dbReference type="ARBA" id="ARBA00022801"/>
    </source>
</evidence>
<keyword evidence="16" id="KW-1185">Reference proteome</keyword>
<reference evidence="15" key="2">
    <citation type="journal article" date="2023" name="Microbiol Resour">
        <title>Decontamination and Annotation of the Draft Genome Sequence of the Oomycete Lagenidium giganteum ARSEF 373.</title>
        <authorList>
            <person name="Morgan W.R."/>
            <person name="Tartar A."/>
        </authorList>
    </citation>
    <scope>NUCLEOTIDE SEQUENCE</scope>
    <source>
        <strain evidence="15">ARSEF 373</strain>
    </source>
</reference>
<comment type="function">
    <text evidence="11">Glucanases play a role in cell expansion during growth, in cell-cell fusion during mating, and in spore release during sporulation. This enzyme may be involved in beta-glucan degradation. Active on laminarin and lichenan.</text>
</comment>
<sequence>MALVPDESLPPHNDTSYIISELRQRHEDTPIGTNMIPGVCYSPFHNPEYPLHGGWVGDLNSAMINDFSIMKSYFSVVRTYYSSYYGIPVAPAAAINNVSLFLGVFMTNEGWYSNQVDDAITAVQQHPRTIAAILVGNENIWPAGDYSPQEVSDRITDLRRRLASKGLSVPIGTVQRAAEWLDSSRQSQMLALAANCDIVGVNIYPFFDANYLPQAPLAILNAIWDKMLALYPESKVRLTEIGFPTGGAPATYAPNNIPSLSNSEVFYNAFLKWAPNKGQGREAFWFMFFDRAPYDDTMQVELEKYFGFFTYDKKSKDLGYPLRLTQLMCGSSPAITRATTQPPLSSSPPPALLSPSPSPVPPPPTTQAPTQTPAPPLITTQVPAPAPTPATTQAPPPTSVPPPFLPTMPSTVGVCVVKKRWP</sequence>
<feature type="region of interest" description="Disordered" evidence="14">
    <location>
        <begin position="334"/>
        <end position="409"/>
    </location>
</feature>
<dbReference type="InterPro" id="IPR050732">
    <property type="entry name" value="Beta-glucan_modifiers"/>
</dbReference>
<evidence type="ECO:0000256" key="9">
    <source>
        <dbReference type="ARBA" id="ARBA00023316"/>
    </source>
</evidence>
<evidence type="ECO:0000256" key="7">
    <source>
        <dbReference type="ARBA" id="ARBA00023180"/>
    </source>
</evidence>
<dbReference type="EC" id="3.2.1.39" evidence="3"/>
<dbReference type="Proteomes" id="UP001146120">
    <property type="component" value="Unassembled WGS sequence"/>
</dbReference>
<evidence type="ECO:0000256" key="10">
    <source>
        <dbReference type="ARBA" id="ARBA00023326"/>
    </source>
</evidence>
<comment type="catalytic activity">
    <reaction evidence="1">
        <text>Hydrolysis of (1-&gt;3)-beta-D-glucosidic linkages in (1-&gt;3)-beta-D-glucans.</text>
        <dbReference type="EC" id="3.2.1.39"/>
    </reaction>
</comment>
<feature type="compositionally biased region" description="Pro residues" evidence="14">
    <location>
        <begin position="384"/>
        <end position="406"/>
    </location>
</feature>